<evidence type="ECO:0000313" key="4">
    <source>
        <dbReference type="Proteomes" id="UP001169458"/>
    </source>
</evidence>
<dbReference type="RefSeq" id="WP_289558443.1">
    <property type="nucleotide sequence ID" value="NZ_JAUDEN010000004.1"/>
</dbReference>
<gene>
    <name evidence="3" type="ORF">QUW60_03455</name>
</gene>
<feature type="domain" description="Outer membrane protein beta-barrel" evidence="2">
    <location>
        <begin position="377"/>
        <end position="730"/>
    </location>
</feature>
<dbReference type="SUPFAM" id="SSF49464">
    <property type="entry name" value="Carboxypeptidase regulatory domain-like"/>
    <property type="match status" value="1"/>
</dbReference>
<accession>A0ABT7VDE1</accession>
<protein>
    <submittedName>
        <fullName evidence="3">TonB-dependent receptor</fullName>
    </submittedName>
</protein>
<name>A0ABT7VDE1_9BACE</name>
<feature type="chain" id="PRO_5046469856" evidence="1">
    <location>
        <begin position="20"/>
        <end position="768"/>
    </location>
</feature>
<dbReference type="Pfam" id="PF13715">
    <property type="entry name" value="CarbopepD_reg_2"/>
    <property type="match status" value="1"/>
</dbReference>
<evidence type="ECO:0000256" key="1">
    <source>
        <dbReference type="SAM" id="SignalP"/>
    </source>
</evidence>
<organism evidence="3 4">
    <name type="scientific">Bacteroides gallinaceum</name>
    <dbReference type="NCBI Taxonomy" id="1462571"/>
    <lineage>
        <taxon>Bacteria</taxon>
        <taxon>Pseudomonadati</taxon>
        <taxon>Bacteroidota</taxon>
        <taxon>Bacteroidia</taxon>
        <taxon>Bacteroidales</taxon>
        <taxon>Bacteroidaceae</taxon>
        <taxon>Bacteroides</taxon>
    </lineage>
</organism>
<sequence>MLRCICLLISLWGGISWLAAQSRLTGCVTDKKGTPLEGCSVWFLQADTLAGGCVTDKKGRFELKGLPGGDYVCRVSMLGFKKSERTFSLSGDVKLPLFVLEEDSTQLDEVTVAGDKRDIVMSNAGSTTYFLSEHARQSRTSYEALAEVPKLIVNPIERTISLNNGESPLILIDGVKRPKYLDVLNPEWIESVEIVEVPSARYLGDESVTCILNIHLNRKKVTPYVNGNAYAQHSVTSKFGVIGASVETGNAKSSLYLNLQTFYFADDVSDNYTESVSGDIKRTDTFKHIYNSNSYFAGLGGDHTFSDKSYLAFSARYVAHPSDVENNGQGYAEYLSDGRRSDLVENAQTDGTYHLASADLYYRQTFAPQHTLEIAGNYSYSASTSMGKRNEVNDFFLNNHLIDTDNSRNSGKLDVDYTKVFGGKYTLLAGSNTSYSSTRIDDRVDELPVFIYDRWQEYLYVGFDNNRSSSKFKYTFSLGMDMMFTKADGVKNHYIDMLPAVALTYNFSQVHALTLSYKRLRFSPSLSMLNPRNMSTDSLYIQQGNPFLRPSYQDRVRLSYRLNYKKLYLEPYVNYTYSSKLISAIGSVTDNIYTNTYKNFLEAHILTAGLSANYNLPFGNLSVGTSFAKRFQDGMVFTEGGGWNSYLSGYFYYKQLSLSLNAGYLTASFDRNSKSEGIPWSNATLSWNLPKGWQLGVIAESFICPKMKSKSWVVQDGYRSFRSSRMTDRSPRFLVRLAYSFKNKVEQKQRVKKRFFEQDNALEGIQVQ</sequence>
<dbReference type="SUPFAM" id="SSF56935">
    <property type="entry name" value="Porins"/>
    <property type="match status" value="1"/>
</dbReference>
<dbReference type="EMBL" id="JAUDEN010000004">
    <property type="protein sequence ID" value="MDM8324293.1"/>
    <property type="molecule type" value="Genomic_DNA"/>
</dbReference>
<dbReference type="Pfam" id="PF14905">
    <property type="entry name" value="OMP_b-brl_3"/>
    <property type="match status" value="1"/>
</dbReference>
<evidence type="ECO:0000259" key="2">
    <source>
        <dbReference type="Pfam" id="PF14905"/>
    </source>
</evidence>
<comment type="caution">
    <text evidence="3">The sequence shown here is derived from an EMBL/GenBank/DDBJ whole genome shotgun (WGS) entry which is preliminary data.</text>
</comment>
<dbReference type="Gene3D" id="2.60.40.1120">
    <property type="entry name" value="Carboxypeptidase-like, regulatory domain"/>
    <property type="match status" value="1"/>
</dbReference>
<feature type="signal peptide" evidence="1">
    <location>
        <begin position="1"/>
        <end position="19"/>
    </location>
</feature>
<dbReference type="Proteomes" id="UP001169458">
    <property type="component" value="Unassembled WGS sequence"/>
</dbReference>
<keyword evidence="1" id="KW-0732">Signal</keyword>
<keyword evidence="3" id="KW-0675">Receptor</keyword>
<dbReference type="InterPro" id="IPR041700">
    <property type="entry name" value="OMP_b-brl_3"/>
</dbReference>
<dbReference type="InterPro" id="IPR008969">
    <property type="entry name" value="CarboxyPept-like_regulatory"/>
</dbReference>
<reference evidence="3 4" key="1">
    <citation type="submission" date="2023-06" db="EMBL/GenBank/DDBJ databases">
        <authorList>
            <person name="Zeman M."/>
            <person name="Kubasova T."/>
            <person name="Jahodarova E."/>
            <person name="Nykrynova M."/>
            <person name="Rychlik I."/>
        </authorList>
    </citation>
    <scope>NUCLEOTIDE SEQUENCE [LARGE SCALE GENOMIC DNA]</scope>
    <source>
        <strain evidence="3 4">109_WCHN</strain>
    </source>
</reference>
<dbReference type="InterPro" id="IPR037066">
    <property type="entry name" value="Plug_dom_sf"/>
</dbReference>
<proteinExistence type="predicted"/>
<evidence type="ECO:0000313" key="3">
    <source>
        <dbReference type="EMBL" id="MDM8324293.1"/>
    </source>
</evidence>
<keyword evidence="4" id="KW-1185">Reference proteome</keyword>
<dbReference type="Gene3D" id="2.170.130.10">
    <property type="entry name" value="TonB-dependent receptor, plug domain"/>
    <property type="match status" value="1"/>
</dbReference>
<reference evidence="4" key="2">
    <citation type="submission" date="2023-07" db="EMBL/GenBank/DDBJ databases">
        <title>Identification and characterization of horizontal gene transfer across gut microbiota members of farm animals based on homology search.</title>
        <authorList>
            <person name="Schwarzerova J."/>
            <person name="Nykrynova M."/>
            <person name="Jureckova K."/>
            <person name="Cejkova D."/>
            <person name="Rychlik I."/>
        </authorList>
    </citation>
    <scope>NUCLEOTIDE SEQUENCE [LARGE SCALE GENOMIC DNA]</scope>
    <source>
        <strain evidence="4">109_WCHN</strain>
    </source>
</reference>